<proteinExistence type="predicted"/>
<evidence type="ECO:0000313" key="6">
    <source>
        <dbReference type="EMBL" id="GAI90880.1"/>
    </source>
</evidence>
<accession>X1TTJ1</accession>
<name>X1TTJ1_9ZZZZ</name>
<evidence type="ECO:0000256" key="3">
    <source>
        <dbReference type="ARBA" id="ARBA00022827"/>
    </source>
</evidence>
<dbReference type="GO" id="GO:0016491">
    <property type="term" value="F:oxidoreductase activity"/>
    <property type="evidence" value="ECO:0007669"/>
    <property type="project" value="UniProtKB-KW"/>
</dbReference>
<dbReference type="InterPro" id="IPR039651">
    <property type="entry name" value="FixC-like"/>
</dbReference>
<keyword evidence="2" id="KW-0285">Flavoprotein</keyword>
<comment type="caution">
    <text evidence="6">The sequence shown here is derived from an EMBL/GenBank/DDBJ whole genome shotgun (WGS) entry which is preliminary data.</text>
</comment>
<evidence type="ECO:0000256" key="1">
    <source>
        <dbReference type="ARBA" id="ARBA00001974"/>
    </source>
</evidence>
<evidence type="ECO:0000259" key="5">
    <source>
        <dbReference type="Pfam" id="PF26311"/>
    </source>
</evidence>
<organism evidence="6">
    <name type="scientific">marine sediment metagenome</name>
    <dbReference type="NCBI Taxonomy" id="412755"/>
    <lineage>
        <taxon>unclassified sequences</taxon>
        <taxon>metagenomes</taxon>
        <taxon>ecological metagenomes</taxon>
    </lineage>
</organism>
<dbReference type="AlphaFoldDB" id="X1TTJ1"/>
<dbReference type="PANTHER" id="PTHR43624">
    <property type="entry name" value="ELECTRON TRANSFER FLAVOPROTEIN-QUINONE OXIDOREDUCTASE YDIS-RELATED"/>
    <property type="match status" value="1"/>
</dbReference>
<feature type="domain" description="FixC-like C-terminal" evidence="5">
    <location>
        <begin position="96"/>
        <end position="141"/>
    </location>
</feature>
<dbReference type="SUPFAM" id="SSF51905">
    <property type="entry name" value="FAD/NAD(P)-binding domain"/>
    <property type="match status" value="1"/>
</dbReference>
<evidence type="ECO:0000256" key="2">
    <source>
        <dbReference type="ARBA" id="ARBA00022630"/>
    </source>
</evidence>
<sequence length="186" mass="21464">GKTIEYQAHLAPDGGYDSTPKYYTDGLLVAGDAARFLNASLHYEGTNFAMASGEAAAATVIEAKRRGDFSEKSLSCYQKLLNNSFVMKDLKRYCKMNRFAEDNPEFFDAYFKIMTQMAVDYFTINELPKRQQELRMLKKAWLALNYFNTHDLPKLHPQNPISRVFNRAFPLVRFLWQCLKGAWSFL</sequence>
<dbReference type="InterPro" id="IPR059103">
    <property type="entry name" value="FixC-like_C"/>
</dbReference>
<keyword evidence="4" id="KW-0560">Oxidoreductase</keyword>
<gene>
    <name evidence="6" type="ORF">S12H4_26595</name>
</gene>
<comment type="cofactor">
    <cofactor evidence="1">
        <name>FAD</name>
        <dbReference type="ChEBI" id="CHEBI:57692"/>
    </cofactor>
</comment>
<dbReference type="Gene3D" id="3.50.50.60">
    <property type="entry name" value="FAD/NAD(P)-binding domain"/>
    <property type="match status" value="1"/>
</dbReference>
<dbReference type="PANTHER" id="PTHR43624:SF2">
    <property type="entry name" value="ELECTRON TRANSFER FLAVOPROTEIN-QUINONE OXIDOREDUCTASE YDIS-RELATED"/>
    <property type="match status" value="1"/>
</dbReference>
<dbReference type="Pfam" id="PF26311">
    <property type="entry name" value="ETF-QO_FixC_C"/>
    <property type="match status" value="1"/>
</dbReference>
<dbReference type="EMBL" id="BARW01015110">
    <property type="protein sequence ID" value="GAI90880.1"/>
    <property type="molecule type" value="Genomic_DNA"/>
</dbReference>
<evidence type="ECO:0000256" key="4">
    <source>
        <dbReference type="ARBA" id="ARBA00023002"/>
    </source>
</evidence>
<feature type="non-terminal residue" evidence="6">
    <location>
        <position position="1"/>
    </location>
</feature>
<protein>
    <recommendedName>
        <fullName evidence="5">FixC-like C-terminal domain-containing protein</fullName>
    </recommendedName>
</protein>
<dbReference type="InterPro" id="IPR036188">
    <property type="entry name" value="FAD/NAD-bd_sf"/>
</dbReference>
<keyword evidence="3" id="KW-0274">FAD</keyword>
<reference evidence="6" key="1">
    <citation type="journal article" date="2014" name="Front. Microbiol.">
        <title>High frequency of phylogenetically diverse reductive dehalogenase-homologous genes in deep subseafloor sedimentary metagenomes.</title>
        <authorList>
            <person name="Kawai M."/>
            <person name="Futagami T."/>
            <person name="Toyoda A."/>
            <person name="Takaki Y."/>
            <person name="Nishi S."/>
            <person name="Hori S."/>
            <person name="Arai W."/>
            <person name="Tsubouchi T."/>
            <person name="Morono Y."/>
            <person name="Uchiyama I."/>
            <person name="Ito T."/>
            <person name="Fujiyama A."/>
            <person name="Inagaki F."/>
            <person name="Takami H."/>
        </authorList>
    </citation>
    <scope>NUCLEOTIDE SEQUENCE</scope>
    <source>
        <strain evidence="6">Expedition CK06-06</strain>
    </source>
</reference>